<name>A0A6N7X3N8_9FIRM</name>
<evidence type="ECO:0000256" key="7">
    <source>
        <dbReference type="PIRNR" id="PIRNR036427"/>
    </source>
</evidence>
<evidence type="ECO:0000313" key="9">
    <source>
        <dbReference type="EMBL" id="MST70122.1"/>
    </source>
</evidence>
<dbReference type="PANTHER" id="PTHR43467:SF2">
    <property type="entry name" value="COBALT-PRECORRIN-2 C(20)-METHYLTRANSFERASE"/>
    <property type="match status" value="1"/>
</dbReference>
<evidence type="ECO:0000256" key="3">
    <source>
        <dbReference type="ARBA" id="ARBA00022573"/>
    </source>
</evidence>
<comment type="similarity">
    <text evidence="2 7">Belongs to the precorrin methyltransferase family.</text>
</comment>
<evidence type="ECO:0000256" key="2">
    <source>
        <dbReference type="ARBA" id="ARBA00005879"/>
    </source>
</evidence>
<dbReference type="Proteomes" id="UP000469424">
    <property type="component" value="Unassembled WGS sequence"/>
</dbReference>
<dbReference type="NCBIfam" id="TIGR01467">
    <property type="entry name" value="cobI_cbiL"/>
    <property type="match status" value="1"/>
</dbReference>
<evidence type="ECO:0000256" key="1">
    <source>
        <dbReference type="ARBA" id="ARBA00004953"/>
    </source>
</evidence>
<keyword evidence="5 9" id="KW-0808">Transferase</keyword>
<dbReference type="Gene3D" id="3.30.950.10">
    <property type="entry name" value="Methyltransferase, Cobalt-precorrin-4 Transmethylase, Domain 2"/>
    <property type="match status" value="1"/>
</dbReference>
<keyword evidence="3" id="KW-0169">Cobalamin biosynthesis</keyword>
<dbReference type="EMBL" id="VUNA01000003">
    <property type="protein sequence ID" value="MST70122.1"/>
    <property type="molecule type" value="Genomic_DNA"/>
</dbReference>
<dbReference type="GO" id="GO:0009236">
    <property type="term" value="P:cobalamin biosynthetic process"/>
    <property type="evidence" value="ECO:0007669"/>
    <property type="project" value="UniProtKB-UniRule"/>
</dbReference>
<keyword evidence="6" id="KW-0949">S-adenosyl-L-methionine</keyword>
<gene>
    <name evidence="9" type="primary">cobI</name>
    <name evidence="9" type="ORF">FYJ65_02010</name>
</gene>
<comment type="pathway">
    <text evidence="1">Cofactor biosynthesis; adenosylcobalamin biosynthesis.</text>
</comment>
<dbReference type="InterPro" id="IPR035996">
    <property type="entry name" value="4pyrrol_Methylase_sf"/>
</dbReference>
<evidence type="ECO:0000256" key="5">
    <source>
        <dbReference type="ARBA" id="ARBA00022679"/>
    </source>
</evidence>
<keyword evidence="4 9" id="KW-0489">Methyltransferase</keyword>
<dbReference type="InterPro" id="IPR006364">
    <property type="entry name" value="CobI/CbiL/CobIJ_dom"/>
</dbReference>
<sequence length="227" mass="24737">MEKGIAYGVGVGPGDPELMTLKAVRIIRENEIIAFPGTVPEESAAYRIAAQAVPELPNKILLGLNLPMTRDPEVLTDARQKAAETIAAHLDRGRNVVFLTLGDSTIYSTFTYLQTLLQDMGHRTELVNGIPSFCAAAARLNVPLTEDRETLRVIPAWNEESVNLEAPGTYVLMKSGKHLSRVKKESAAAGLSVQGVENCGMPGERVYEKMEEIPENAGYFTLLIGKK</sequence>
<dbReference type="EC" id="2.1.1.130" evidence="9"/>
<dbReference type="GO" id="GO:0030788">
    <property type="term" value="F:precorrin-2 C20-methyltransferase activity"/>
    <property type="evidence" value="ECO:0007669"/>
    <property type="project" value="UniProtKB-EC"/>
</dbReference>
<dbReference type="Gene3D" id="3.40.1010.10">
    <property type="entry name" value="Cobalt-precorrin-4 Transmethylase, Domain 1"/>
    <property type="match status" value="1"/>
</dbReference>
<dbReference type="GO" id="GO:0032259">
    <property type="term" value="P:methylation"/>
    <property type="evidence" value="ECO:0007669"/>
    <property type="project" value="UniProtKB-KW"/>
</dbReference>
<keyword evidence="10" id="KW-1185">Reference proteome</keyword>
<reference evidence="9 10" key="1">
    <citation type="submission" date="2019-08" db="EMBL/GenBank/DDBJ databases">
        <title>In-depth cultivation of the pig gut microbiome towards novel bacterial diversity and tailored functional studies.</title>
        <authorList>
            <person name="Wylensek D."/>
            <person name="Hitch T.C.A."/>
            <person name="Clavel T."/>
        </authorList>
    </citation>
    <scope>NUCLEOTIDE SEQUENCE [LARGE SCALE GENOMIC DNA]</scope>
    <source>
        <strain evidence="9 10">WCA-MUC-591-APC-4B</strain>
    </source>
</reference>
<evidence type="ECO:0000256" key="4">
    <source>
        <dbReference type="ARBA" id="ARBA00022603"/>
    </source>
</evidence>
<evidence type="ECO:0000313" key="10">
    <source>
        <dbReference type="Proteomes" id="UP000469424"/>
    </source>
</evidence>
<accession>A0A6N7X3N8</accession>
<evidence type="ECO:0000256" key="6">
    <source>
        <dbReference type="ARBA" id="ARBA00022691"/>
    </source>
</evidence>
<organism evidence="9 10">
    <name type="scientific">Mogibacterium kristiansenii</name>
    <dbReference type="NCBI Taxonomy" id="2606708"/>
    <lineage>
        <taxon>Bacteria</taxon>
        <taxon>Bacillati</taxon>
        <taxon>Bacillota</taxon>
        <taxon>Clostridia</taxon>
        <taxon>Peptostreptococcales</taxon>
        <taxon>Anaerovoracaceae</taxon>
        <taxon>Mogibacterium</taxon>
    </lineage>
</organism>
<dbReference type="RefSeq" id="WP_154553687.1">
    <property type="nucleotide sequence ID" value="NZ_JBJESO010000028.1"/>
</dbReference>
<dbReference type="InterPro" id="IPR000878">
    <property type="entry name" value="4pyrrol_Mease"/>
</dbReference>
<dbReference type="InterPro" id="IPR014777">
    <property type="entry name" value="4pyrrole_Mease_sub1"/>
</dbReference>
<dbReference type="Pfam" id="PF00590">
    <property type="entry name" value="TP_methylase"/>
    <property type="match status" value="1"/>
</dbReference>
<dbReference type="UniPathway" id="UPA00148"/>
<protein>
    <submittedName>
        <fullName evidence="9">Precorrin-2 C(20)-methyltransferase</fullName>
        <ecNumber evidence="9">2.1.1.130</ecNumber>
    </submittedName>
</protein>
<dbReference type="PANTHER" id="PTHR43467">
    <property type="entry name" value="COBALT-PRECORRIN-2 C(20)-METHYLTRANSFERASE"/>
    <property type="match status" value="1"/>
</dbReference>
<dbReference type="InterPro" id="IPR014776">
    <property type="entry name" value="4pyrrole_Mease_sub2"/>
</dbReference>
<evidence type="ECO:0000259" key="8">
    <source>
        <dbReference type="Pfam" id="PF00590"/>
    </source>
</evidence>
<dbReference type="PIRSF" id="PIRSF036427">
    <property type="entry name" value="Precrrn-2_mtase"/>
    <property type="match status" value="1"/>
</dbReference>
<proteinExistence type="inferred from homology"/>
<comment type="caution">
    <text evidence="9">The sequence shown here is derived from an EMBL/GenBank/DDBJ whole genome shotgun (WGS) entry which is preliminary data.</text>
</comment>
<dbReference type="AlphaFoldDB" id="A0A6N7X3N8"/>
<feature type="domain" description="Tetrapyrrole methylase" evidence="8">
    <location>
        <begin position="7"/>
        <end position="211"/>
    </location>
</feature>
<dbReference type="SUPFAM" id="SSF53790">
    <property type="entry name" value="Tetrapyrrole methylase"/>
    <property type="match status" value="1"/>
</dbReference>
<dbReference type="CDD" id="cd11645">
    <property type="entry name" value="Precorrin_2_C20_MT"/>
    <property type="match status" value="1"/>
</dbReference>
<dbReference type="InterPro" id="IPR012382">
    <property type="entry name" value="CobI/CbiL"/>
</dbReference>